<reference evidence="1 2" key="1">
    <citation type="journal article" date="2013" name="BMC Genomics">
        <title>Genomics-driven discovery of the pneumocandin biosynthetic gene cluster in the fungus Glarea lozoyensis.</title>
        <authorList>
            <person name="Chen L."/>
            <person name="Yue Q."/>
            <person name="Zhang X."/>
            <person name="Xiang M."/>
            <person name="Wang C."/>
            <person name="Li S."/>
            <person name="Che Y."/>
            <person name="Ortiz-Lopez F.J."/>
            <person name="Bills G.F."/>
            <person name="Liu X."/>
            <person name="An Z."/>
        </authorList>
    </citation>
    <scope>NUCLEOTIDE SEQUENCE [LARGE SCALE GENOMIC DNA]</scope>
    <source>
        <strain evidence="2">ATCC 20868 / MF5171</strain>
    </source>
</reference>
<dbReference type="GeneID" id="19465935"/>
<sequence>MSSYRLNKLSNQSAATKIRENFSRVLNEEYNIPLELAKEFSANWKYGYEHEVHAFSESVYIGIFGAEIGAILYANMRDTESPAWKQSRIETSIKYVSGEIG</sequence>
<dbReference type="KEGG" id="glz:GLAREA_06882"/>
<dbReference type="RefSeq" id="XP_008079021.1">
    <property type="nucleotide sequence ID" value="XM_008080830.1"/>
</dbReference>
<name>S3D9R8_GLAL2</name>
<keyword evidence="2" id="KW-1185">Reference proteome</keyword>
<protein>
    <submittedName>
        <fullName evidence="1">Uncharacterized protein</fullName>
    </submittedName>
</protein>
<accession>S3D9R8</accession>
<evidence type="ECO:0000313" key="2">
    <source>
        <dbReference type="Proteomes" id="UP000016922"/>
    </source>
</evidence>
<gene>
    <name evidence="1" type="ORF">GLAREA_06882</name>
</gene>
<dbReference type="Proteomes" id="UP000016922">
    <property type="component" value="Unassembled WGS sequence"/>
</dbReference>
<organism evidence="1 2">
    <name type="scientific">Glarea lozoyensis (strain ATCC 20868 / MF5171)</name>
    <dbReference type="NCBI Taxonomy" id="1116229"/>
    <lineage>
        <taxon>Eukaryota</taxon>
        <taxon>Fungi</taxon>
        <taxon>Dikarya</taxon>
        <taxon>Ascomycota</taxon>
        <taxon>Pezizomycotina</taxon>
        <taxon>Leotiomycetes</taxon>
        <taxon>Helotiales</taxon>
        <taxon>Helotiaceae</taxon>
        <taxon>Glarea</taxon>
    </lineage>
</organism>
<dbReference type="HOGENOM" id="CLU_2291970_0_0_1"/>
<dbReference type="AlphaFoldDB" id="S3D9R8"/>
<proteinExistence type="predicted"/>
<dbReference type="EMBL" id="KE145357">
    <property type="protein sequence ID" value="EPE33869.1"/>
    <property type="molecule type" value="Genomic_DNA"/>
</dbReference>
<evidence type="ECO:0000313" key="1">
    <source>
        <dbReference type="EMBL" id="EPE33869.1"/>
    </source>
</evidence>